<dbReference type="Proteomes" id="UP000663791">
    <property type="component" value="Unassembled WGS sequence"/>
</dbReference>
<evidence type="ECO:0000313" key="4">
    <source>
        <dbReference type="Proteomes" id="UP000663791"/>
    </source>
</evidence>
<comment type="caution">
    <text evidence="3">The sequence shown here is derived from an EMBL/GenBank/DDBJ whole genome shotgun (WGS) entry which is preliminary data.</text>
</comment>
<feature type="region of interest" description="Disordered" evidence="1">
    <location>
        <begin position="41"/>
        <end position="75"/>
    </location>
</feature>
<evidence type="ECO:0000256" key="2">
    <source>
        <dbReference type="SAM" id="Phobius"/>
    </source>
</evidence>
<keyword evidence="4" id="KW-1185">Reference proteome</keyword>
<evidence type="ECO:0000313" key="3">
    <source>
        <dbReference type="EMBL" id="MBM9459503.1"/>
    </source>
</evidence>
<keyword evidence="2" id="KW-0472">Membrane</keyword>
<reference evidence="3" key="1">
    <citation type="submission" date="2021-01" db="EMBL/GenBank/DDBJ databases">
        <title>Novel species in genus Nocardioides.</title>
        <authorList>
            <person name="Zhang G."/>
        </authorList>
    </citation>
    <scope>NUCLEOTIDE SEQUENCE</scope>
    <source>
        <strain evidence="3">Zg-536</strain>
    </source>
</reference>
<name>A0A938Y793_9ACTN</name>
<gene>
    <name evidence="3" type="ORF">JK386_06280</name>
</gene>
<dbReference type="AlphaFoldDB" id="A0A938Y793"/>
<keyword evidence="2" id="KW-1133">Transmembrane helix</keyword>
<organism evidence="3 4">
    <name type="scientific">Nocardioides faecalis</name>
    <dbReference type="NCBI Taxonomy" id="2803858"/>
    <lineage>
        <taxon>Bacteria</taxon>
        <taxon>Bacillati</taxon>
        <taxon>Actinomycetota</taxon>
        <taxon>Actinomycetes</taxon>
        <taxon>Propionibacteriales</taxon>
        <taxon>Nocardioidaceae</taxon>
        <taxon>Nocardioides</taxon>
    </lineage>
</organism>
<evidence type="ECO:0000256" key="1">
    <source>
        <dbReference type="SAM" id="MobiDB-lite"/>
    </source>
</evidence>
<accession>A0A938Y793</accession>
<proteinExistence type="predicted"/>
<dbReference type="RefSeq" id="WP_205290825.1">
    <property type="nucleotide sequence ID" value="NZ_CP074406.1"/>
</dbReference>
<dbReference type="EMBL" id="JAERTX010000005">
    <property type="protein sequence ID" value="MBM9459503.1"/>
    <property type="molecule type" value="Genomic_DNA"/>
</dbReference>
<keyword evidence="2" id="KW-0812">Transmembrane</keyword>
<feature type="compositionally biased region" description="Low complexity" evidence="1">
    <location>
        <begin position="49"/>
        <end position="67"/>
    </location>
</feature>
<feature type="transmembrane region" description="Helical" evidence="2">
    <location>
        <begin position="12"/>
        <end position="32"/>
    </location>
</feature>
<protein>
    <submittedName>
        <fullName evidence="3">Uncharacterized protein</fullName>
    </submittedName>
</protein>
<sequence>MNGLGVSTHRQVWPAVLVAIIVLAGVLGAFLMTRGPLPAGDAHPGAGVSSPTSDPASDPTSDPSSTPGRTTETGTSHGALAALEVVRWGGHGDQLAVEVRNASDRTVLRAELQVVALDARGAPVGVASAHPATTCCTVLGLPPGASYGVFADLDVPVEDVAQVRVRYLQVRFADTEPTPARLTVSETRLRRLPGDTEVRAVLRATGDVRGFVVGQALLEDATGRLVGVISGRFYCFADRSRRSVRMQLLRPVPARTRVDRVLAYPIPAGETAGVPDRCPSDQETR</sequence>